<name>A0A1I3ZCF9_9PSEU</name>
<feature type="domain" description="N-acetyltransferase" evidence="3">
    <location>
        <begin position="4"/>
        <end position="155"/>
    </location>
</feature>
<keyword evidence="1 4" id="KW-0808">Transferase</keyword>
<dbReference type="Pfam" id="PF00583">
    <property type="entry name" value="Acetyltransf_1"/>
    <property type="match status" value="1"/>
</dbReference>
<dbReference type="SUPFAM" id="SSF55729">
    <property type="entry name" value="Acyl-CoA N-acyltransferases (Nat)"/>
    <property type="match status" value="1"/>
</dbReference>
<dbReference type="AlphaFoldDB" id="A0A1I3ZCF9"/>
<dbReference type="GO" id="GO:0008080">
    <property type="term" value="F:N-acetyltransferase activity"/>
    <property type="evidence" value="ECO:0007669"/>
    <property type="project" value="UniProtKB-ARBA"/>
</dbReference>
<evidence type="ECO:0000256" key="2">
    <source>
        <dbReference type="ARBA" id="ARBA00023315"/>
    </source>
</evidence>
<dbReference type="EMBL" id="FORP01000020">
    <property type="protein sequence ID" value="SFK41692.1"/>
    <property type="molecule type" value="Genomic_DNA"/>
</dbReference>
<dbReference type="PANTHER" id="PTHR10545:SF29">
    <property type="entry name" value="GH14572P-RELATED"/>
    <property type="match status" value="1"/>
</dbReference>
<dbReference type="InterPro" id="IPR000182">
    <property type="entry name" value="GNAT_dom"/>
</dbReference>
<keyword evidence="2 4" id="KW-0012">Acyltransferase</keyword>
<evidence type="ECO:0000256" key="1">
    <source>
        <dbReference type="ARBA" id="ARBA00022679"/>
    </source>
</evidence>
<protein>
    <submittedName>
        <fullName evidence="4">L-amino acid N-acyltransferase YncA</fullName>
    </submittedName>
</protein>
<dbReference type="STRING" id="115433.SAMN05421835_120126"/>
<evidence type="ECO:0000259" key="3">
    <source>
        <dbReference type="PROSITE" id="PS51186"/>
    </source>
</evidence>
<dbReference type="PANTHER" id="PTHR10545">
    <property type="entry name" value="DIAMINE N-ACETYLTRANSFERASE"/>
    <property type="match status" value="1"/>
</dbReference>
<dbReference type="CDD" id="cd04301">
    <property type="entry name" value="NAT_SF"/>
    <property type="match status" value="1"/>
</dbReference>
<dbReference type="InterPro" id="IPR016181">
    <property type="entry name" value="Acyl_CoA_acyltransferase"/>
</dbReference>
<dbReference type="Gene3D" id="3.40.630.30">
    <property type="match status" value="1"/>
</dbReference>
<evidence type="ECO:0000313" key="4">
    <source>
        <dbReference type="EMBL" id="SFK41692.1"/>
    </source>
</evidence>
<dbReference type="RefSeq" id="WP_091513257.1">
    <property type="nucleotide sequence ID" value="NZ_CBDRCA010000008.1"/>
</dbReference>
<dbReference type="PROSITE" id="PS51186">
    <property type="entry name" value="GNAT"/>
    <property type="match status" value="1"/>
</dbReference>
<proteinExistence type="predicted"/>
<keyword evidence="5" id="KW-1185">Reference proteome</keyword>
<dbReference type="Proteomes" id="UP000199025">
    <property type="component" value="Unassembled WGS sequence"/>
</dbReference>
<sequence>MDLLRIRDVEPGELGELAVLCREHAEFDRGLGEPIPPLPDDLAERLRRQIFGPTPEMWCLVAALGDELVGYASYCWVPSTWRGERYVLLDCLYVREGVRGRAVGRKLFDAGAARARELGAERMQWQTPRENHAGQRFYERLGAHGVGKLRYTVKL</sequence>
<dbReference type="OrthoDB" id="9805924at2"/>
<gene>
    <name evidence="4" type="ORF">SAMN05421835_120126</name>
</gene>
<evidence type="ECO:0000313" key="5">
    <source>
        <dbReference type="Proteomes" id="UP000199025"/>
    </source>
</evidence>
<accession>A0A1I3ZCF9</accession>
<reference evidence="4 5" key="1">
    <citation type="submission" date="2016-10" db="EMBL/GenBank/DDBJ databases">
        <authorList>
            <person name="de Groot N.N."/>
        </authorList>
    </citation>
    <scope>NUCLEOTIDE SEQUENCE [LARGE SCALE GENOMIC DNA]</scope>
    <source>
        <strain evidence="4 5">DSM 44468</strain>
    </source>
</reference>
<dbReference type="InterPro" id="IPR051016">
    <property type="entry name" value="Diverse_Substrate_AcTransf"/>
</dbReference>
<organism evidence="4 5">
    <name type="scientific">Amycolatopsis sacchari</name>
    <dbReference type="NCBI Taxonomy" id="115433"/>
    <lineage>
        <taxon>Bacteria</taxon>
        <taxon>Bacillati</taxon>
        <taxon>Actinomycetota</taxon>
        <taxon>Actinomycetes</taxon>
        <taxon>Pseudonocardiales</taxon>
        <taxon>Pseudonocardiaceae</taxon>
        <taxon>Amycolatopsis</taxon>
    </lineage>
</organism>